<keyword evidence="3" id="KW-1185">Reference proteome</keyword>
<dbReference type="Proteomes" id="UP000281553">
    <property type="component" value="Unassembled WGS sequence"/>
</dbReference>
<sequence length="123" mass="13649">MLTEANFNLNVRSVEINCIGPDVLGSRWPLLAPITLVVFFNFIVLVTVGAVILRSYLATRHTRFTKSTNLLVLIQLMLTLGMPYMLIYVQIISPVIMILILPVGIAVTALFMFLLVAVIDDVS</sequence>
<name>A0A3P7R471_DIBLA</name>
<dbReference type="AlphaFoldDB" id="A0A3P7R471"/>
<dbReference type="OrthoDB" id="8191206at2759"/>
<keyword evidence="1" id="KW-1133">Transmembrane helix</keyword>
<feature type="transmembrane region" description="Helical" evidence="1">
    <location>
        <begin position="69"/>
        <end position="89"/>
    </location>
</feature>
<proteinExistence type="predicted"/>
<gene>
    <name evidence="2" type="ORF">DILT_LOCUS17492</name>
</gene>
<reference evidence="2 3" key="1">
    <citation type="submission" date="2018-11" db="EMBL/GenBank/DDBJ databases">
        <authorList>
            <consortium name="Pathogen Informatics"/>
        </authorList>
    </citation>
    <scope>NUCLEOTIDE SEQUENCE [LARGE SCALE GENOMIC DNA]</scope>
</reference>
<feature type="transmembrane region" description="Helical" evidence="1">
    <location>
        <begin position="95"/>
        <end position="119"/>
    </location>
</feature>
<evidence type="ECO:0000256" key="1">
    <source>
        <dbReference type="SAM" id="Phobius"/>
    </source>
</evidence>
<keyword evidence="1" id="KW-0472">Membrane</keyword>
<keyword evidence="1" id="KW-0812">Transmembrane</keyword>
<protein>
    <submittedName>
        <fullName evidence="2">Uncharacterized protein</fullName>
    </submittedName>
</protein>
<evidence type="ECO:0000313" key="3">
    <source>
        <dbReference type="Proteomes" id="UP000281553"/>
    </source>
</evidence>
<feature type="transmembrane region" description="Helical" evidence="1">
    <location>
        <begin position="30"/>
        <end position="57"/>
    </location>
</feature>
<accession>A0A3P7R471</accession>
<evidence type="ECO:0000313" key="2">
    <source>
        <dbReference type="EMBL" id="VDN37996.1"/>
    </source>
</evidence>
<dbReference type="EMBL" id="UYRU01092212">
    <property type="protein sequence ID" value="VDN37996.1"/>
    <property type="molecule type" value="Genomic_DNA"/>
</dbReference>
<organism evidence="2 3">
    <name type="scientific">Dibothriocephalus latus</name>
    <name type="common">Fish tapeworm</name>
    <name type="synonym">Diphyllobothrium latum</name>
    <dbReference type="NCBI Taxonomy" id="60516"/>
    <lineage>
        <taxon>Eukaryota</taxon>
        <taxon>Metazoa</taxon>
        <taxon>Spiralia</taxon>
        <taxon>Lophotrochozoa</taxon>
        <taxon>Platyhelminthes</taxon>
        <taxon>Cestoda</taxon>
        <taxon>Eucestoda</taxon>
        <taxon>Diphyllobothriidea</taxon>
        <taxon>Diphyllobothriidae</taxon>
        <taxon>Dibothriocephalus</taxon>
    </lineage>
</organism>